<evidence type="ECO:0000313" key="1">
    <source>
        <dbReference type="EMBL" id="RLU27149.1"/>
    </source>
</evidence>
<dbReference type="Proteomes" id="UP000279307">
    <property type="component" value="Chromosome 1"/>
</dbReference>
<sequence>MTKSSSLHRIRQAELRLTQAILRIPDSCAVSPINSQVRKLGLRNGVSGSHNALNETLLIVAVWLPIYRPGLESTADV</sequence>
<name>A0A3L8E4J4_OOCBI</name>
<gene>
    <name evidence="1" type="ORF">DMN91_000948</name>
</gene>
<organism evidence="1 2">
    <name type="scientific">Ooceraea biroi</name>
    <name type="common">Clonal raider ant</name>
    <name type="synonym">Cerapachys biroi</name>
    <dbReference type="NCBI Taxonomy" id="2015173"/>
    <lineage>
        <taxon>Eukaryota</taxon>
        <taxon>Metazoa</taxon>
        <taxon>Ecdysozoa</taxon>
        <taxon>Arthropoda</taxon>
        <taxon>Hexapoda</taxon>
        <taxon>Insecta</taxon>
        <taxon>Pterygota</taxon>
        <taxon>Neoptera</taxon>
        <taxon>Endopterygota</taxon>
        <taxon>Hymenoptera</taxon>
        <taxon>Apocrita</taxon>
        <taxon>Aculeata</taxon>
        <taxon>Formicoidea</taxon>
        <taxon>Formicidae</taxon>
        <taxon>Dorylinae</taxon>
        <taxon>Ooceraea</taxon>
    </lineage>
</organism>
<dbReference type="EMBL" id="QOIP01000001">
    <property type="protein sequence ID" value="RLU27149.1"/>
    <property type="molecule type" value="Genomic_DNA"/>
</dbReference>
<protein>
    <submittedName>
        <fullName evidence="1">Uncharacterized protein</fullName>
    </submittedName>
</protein>
<proteinExistence type="predicted"/>
<reference evidence="1 2" key="1">
    <citation type="journal article" date="2018" name="Genome Res.">
        <title>The genomic architecture and molecular evolution of ant odorant receptors.</title>
        <authorList>
            <person name="McKenzie S.K."/>
            <person name="Kronauer D.J.C."/>
        </authorList>
    </citation>
    <scope>NUCLEOTIDE SEQUENCE [LARGE SCALE GENOMIC DNA]</scope>
    <source>
        <strain evidence="1">Clonal line C1</strain>
    </source>
</reference>
<dbReference type="AlphaFoldDB" id="A0A3L8E4J4"/>
<evidence type="ECO:0000313" key="2">
    <source>
        <dbReference type="Proteomes" id="UP000279307"/>
    </source>
</evidence>
<comment type="caution">
    <text evidence="1">The sequence shown here is derived from an EMBL/GenBank/DDBJ whole genome shotgun (WGS) entry which is preliminary data.</text>
</comment>
<accession>A0A3L8E4J4</accession>